<reference evidence="2 3" key="1">
    <citation type="submission" date="2015-12" db="EMBL/GenBank/DDBJ databases">
        <title>The genome of Folsomia candida.</title>
        <authorList>
            <person name="Faddeeva A."/>
            <person name="Derks M.F."/>
            <person name="Anvar Y."/>
            <person name="Smit S."/>
            <person name="Van Straalen N."/>
            <person name="Roelofs D."/>
        </authorList>
    </citation>
    <scope>NUCLEOTIDE SEQUENCE [LARGE SCALE GENOMIC DNA]</scope>
    <source>
        <strain evidence="2 3">VU population</strain>
        <tissue evidence="2">Whole body</tissue>
    </source>
</reference>
<accession>A0A226DNC9</accession>
<keyword evidence="1" id="KW-0812">Transmembrane</keyword>
<keyword evidence="1" id="KW-0472">Membrane</keyword>
<comment type="caution">
    <text evidence="2">The sequence shown here is derived from an EMBL/GenBank/DDBJ whole genome shotgun (WGS) entry which is preliminary data.</text>
</comment>
<dbReference type="EMBL" id="LNIX01000014">
    <property type="protein sequence ID" value="OXA46733.1"/>
    <property type="molecule type" value="Genomic_DNA"/>
</dbReference>
<proteinExistence type="predicted"/>
<dbReference type="Gene3D" id="1.10.287.70">
    <property type="match status" value="1"/>
</dbReference>
<feature type="transmembrane region" description="Helical" evidence="1">
    <location>
        <begin position="46"/>
        <end position="65"/>
    </location>
</feature>
<protein>
    <submittedName>
        <fullName evidence="2">Uncharacterized protein</fullName>
    </submittedName>
</protein>
<evidence type="ECO:0000313" key="2">
    <source>
        <dbReference type="EMBL" id="OXA46733.1"/>
    </source>
</evidence>
<sequence length="216" mass="24544">MYREAELIGLVLYFTTVKQGFSFMTCHSREHLSFKIFLNPFKLEVWIVLLLTMVVVGIVFVVILISQLNWECLEAILFSQLGVILIVLDKSADIKSENRKSKSVTSFNQLAKPGCGWGKMECHLGRIKGFEDYINTLRDYLLKSWSTFVSSYPPSLHAMIPDLTHQIANGLRSDNVGAMVKRFREIPSMQSSSGLRSLGRLYSSRLFKMLDQHGNG</sequence>
<keyword evidence="3" id="KW-1185">Reference proteome</keyword>
<dbReference type="Proteomes" id="UP000198287">
    <property type="component" value="Unassembled WGS sequence"/>
</dbReference>
<organism evidence="2 3">
    <name type="scientific">Folsomia candida</name>
    <name type="common">Springtail</name>
    <dbReference type="NCBI Taxonomy" id="158441"/>
    <lineage>
        <taxon>Eukaryota</taxon>
        <taxon>Metazoa</taxon>
        <taxon>Ecdysozoa</taxon>
        <taxon>Arthropoda</taxon>
        <taxon>Hexapoda</taxon>
        <taxon>Collembola</taxon>
        <taxon>Entomobryomorpha</taxon>
        <taxon>Isotomoidea</taxon>
        <taxon>Isotomidae</taxon>
        <taxon>Proisotominae</taxon>
        <taxon>Folsomia</taxon>
    </lineage>
</organism>
<dbReference type="AlphaFoldDB" id="A0A226DNC9"/>
<evidence type="ECO:0000256" key="1">
    <source>
        <dbReference type="SAM" id="Phobius"/>
    </source>
</evidence>
<evidence type="ECO:0000313" key="3">
    <source>
        <dbReference type="Proteomes" id="UP000198287"/>
    </source>
</evidence>
<keyword evidence="1" id="KW-1133">Transmembrane helix</keyword>
<name>A0A226DNC9_FOLCA</name>
<gene>
    <name evidence="2" type="ORF">Fcan01_18179</name>
</gene>